<name>A0A8C3ADZ9_CYCLU</name>
<protein>
    <recommendedName>
        <fullName evidence="2">J domain-containing protein</fullName>
    </recommendedName>
</protein>
<dbReference type="InterPro" id="IPR053025">
    <property type="entry name" value="Mito_ATP_Synthase-Asso"/>
</dbReference>
<proteinExistence type="predicted"/>
<evidence type="ECO:0000313" key="4">
    <source>
        <dbReference type="Proteomes" id="UP000694565"/>
    </source>
</evidence>
<organism evidence="3 4">
    <name type="scientific">Cyclopterus lumpus</name>
    <name type="common">Lumpsucker</name>
    <dbReference type="NCBI Taxonomy" id="8103"/>
    <lineage>
        <taxon>Eukaryota</taxon>
        <taxon>Metazoa</taxon>
        <taxon>Chordata</taxon>
        <taxon>Craniata</taxon>
        <taxon>Vertebrata</taxon>
        <taxon>Euteleostomi</taxon>
        <taxon>Actinopterygii</taxon>
        <taxon>Neopterygii</taxon>
        <taxon>Teleostei</taxon>
        <taxon>Neoteleostei</taxon>
        <taxon>Acanthomorphata</taxon>
        <taxon>Eupercaria</taxon>
        <taxon>Perciformes</taxon>
        <taxon>Cottioidei</taxon>
        <taxon>Cottales</taxon>
        <taxon>Cyclopteridae</taxon>
        <taxon>Cyclopterus</taxon>
    </lineage>
</organism>
<dbReference type="Ensembl" id="ENSCLMT00005042044.1">
    <property type="protein sequence ID" value="ENSCLMP00005040540.1"/>
    <property type="gene ID" value="ENSCLMG00005019095.1"/>
</dbReference>
<dbReference type="Proteomes" id="UP000694565">
    <property type="component" value="Unplaced"/>
</dbReference>
<reference evidence="3" key="2">
    <citation type="submission" date="2025-09" db="UniProtKB">
        <authorList>
            <consortium name="Ensembl"/>
        </authorList>
    </citation>
    <scope>IDENTIFICATION</scope>
</reference>
<dbReference type="Gene3D" id="1.10.287.110">
    <property type="entry name" value="DnaJ domain"/>
    <property type="match status" value="1"/>
</dbReference>
<reference evidence="3" key="1">
    <citation type="submission" date="2025-08" db="UniProtKB">
        <authorList>
            <consortium name="Ensembl"/>
        </authorList>
    </citation>
    <scope>IDENTIFICATION</scope>
</reference>
<feature type="domain" description="J" evidence="2">
    <location>
        <begin position="150"/>
        <end position="215"/>
    </location>
</feature>
<dbReference type="AlphaFoldDB" id="A0A8C3ADZ9"/>
<feature type="region of interest" description="Disordered" evidence="1">
    <location>
        <begin position="226"/>
        <end position="246"/>
    </location>
</feature>
<dbReference type="Pfam" id="PF00226">
    <property type="entry name" value="DnaJ"/>
    <property type="match status" value="1"/>
</dbReference>
<dbReference type="PROSITE" id="PS50076">
    <property type="entry name" value="DNAJ_2"/>
    <property type="match status" value="1"/>
</dbReference>
<dbReference type="CDD" id="cd06257">
    <property type="entry name" value="DnaJ"/>
    <property type="match status" value="1"/>
</dbReference>
<evidence type="ECO:0000259" key="2">
    <source>
        <dbReference type="PROSITE" id="PS50076"/>
    </source>
</evidence>
<dbReference type="SMART" id="SM00271">
    <property type="entry name" value="DnaJ"/>
    <property type="match status" value="1"/>
</dbReference>
<dbReference type="GeneTree" id="ENSGT00510000048685"/>
<dbReference type="PANTHER" id="PTHR44873">
    <property type="entry name" value="DNAJ HOMOLOG SUBFAMILY C MEMBER 30, MITOCHONDRIAL"/>
    <property type="match status" value="1"/>
</dbReference>
<dbReference type="PRINTS" id="PR00625">
    <property type="entry name" value="JDOMAIN"/>
</dbReference>
<sequence>MAEVRLRSGRGAYNFAQQTCSRYLLESRIEQSKRASAEFLLGDIQSGELRRAGSAASGDSYTTGTPLFGPVDNVWEVLSEEDCLHEKPQIQNIATCLPRYRINGSFRCAVWSARPHQSSGTSVGLGQVVFIRAYSDDGARSEPLYKTKTGYYDILGMLPTATQTQIKTAYYKQSFVYHPDRNAGSEHAKVRFFEISEAYTVLGNKALRKKYDRGMLSQSELIATARPSAKDTGGSAREQPGSRHSVVGTDSRRGVFDFDKFIKAHYNEQLQRQQDIRLHKEEMLKRKEETNVEKMGTMMAMGVMVLSTGFYKVICLADFFICNVDTSEGFMCCYL</sequence>
<dbReference type="InterPro" id="IPR036869">
    <property type="entry name" value="J_dom_sf"/>
</dbReference>
<evidence type="ECO:0000256" key="1">
    <source>
        <dbReference type="SAM" id="MobiDB-lite"/>
    </source>
</evidence>
<dbReference type="SUPFAM" id="SSF46565">
    <property type="entry name" value="Chaperone J-domain"/>
    <property type="match status" value="1"/>
</dbReference>
<dbReference type="InterPro" id="IPR001623">
    <property type="entry name" value="DnaJ_domain"/>
</dbReference>
<keyword evidence="4" id="KW-1185">Reference proteome</keyword>
<accession>A0A8C3ADZ9</accession>
<dbReference type="PANTHER" id="PTHR44873:SF1">
    <property type="entry name" value="DNAJ HOMOLOG SUBFAMILY C MEMBER 30, MITOCHONDRIAL"/>
    <property type="match status" value="1"/>
</dbReference>
<evidence type="ECO:0000313" key="3">
    <source>
        <dbReference type="Ensembl" id="ENSCLMP00005040540.1"/>
    </source>
</evidence>